<proteinExistence type="predicted"/>
<dbReference type="InterPro" id="IPR002921">
    <property type="entry name" value="Fungal_lipase-type"/>
</dbReference>
<dbReference type="Pfam" id="PF01764">
    <property type="entry name" value="Lipase_3"/>
    <property type="match status" value="1"/>
</dbReference>
<evidence type="ECO:0000256" key="2">
    <source>
        <dbReference type="SAM" id="MobiDB-lite"/>
    </source>
</evidence>
<evidence type="ECO:0000256" key="1">
    <source>
        <dbReference type="ARBA" id="ARBA00022801"/>
    </source>
</evidence>
<dbReference type="InterPro" id="IPR044819">
    <property type="entry name" value="OBL-like"/>
</dbReference>
<protein>
    <submittedName>
        <fullName evidence="4">Lipase</fullName>
    </submittedName>
</protein>
<dbReference type="AlphaFoldDB" id="A0AAD7LSM1"/>
<dbReference type="PANTHER" id="PTHR46086">
    <property type="entry name" value="ALPHA/BETA-HYDROLASES SUPERFAMILY PROTEIN"/>
    <property type="match status" value="1"/>
</dbReference>
<evidence type="ECO:0000313" key="4">
    <source>
        <dbReference type="EMBL" id="KAJ7963377.1"/>
    </source>
</evidence>
<keyword evidence="1" id="KW-0378">Hydrolase</keyword>
<dbReference type="KEGG" id="qsa:O6P43_018488"/>
<feature type="compositionally biased region" description="Polar residues" evidence="2">
    <location>
        <begin position="16"/>
        <end position="31"/>
    </location>
</feature>
<dbReference type="GO" id="GO:0006629">
    <property type="term" value="P:lipid metabolic process"/>
    <property type="evidence" value="ECO:0007669"/>
    <property type="project" value="InterPro"/>
</dbReference>
<dbReference type="Proteomes" id="UP001163823">
    <property type="component" value="Chromosome 7"/>
</dbReference>
<evidence type="ECO:0000259" key="3">
    <source>
        <dbReference type="Pfam" id="PF01764"/>
    </source>
</evidence>
<evidence type="ECO:0000313" key="5">
    <source>
        <dbReference type="Proteomes" id="UP001163823"/>
    </source>
</evidence>
<feature type="domain" description="Fungal lipase-type" evidence="3">
    <location>
        <begin position="260"/>
        <end position="391"/>
    </location>
</feature>
<feature type="region of interest" description="Disordered" evidence="2">
    <location>
        <begin position="1"/>
        <end position="31"/>
    </location>
</feature>
<dbReference type="Gene3D" id="3.40.50.1820">
    <property type="entry name" value="alpha/beta hydrolase"/>
    <property type="match status" value="1"/>
</dbReference>
<keyword evidence="5" id="KW-1185">Reference proteome</keyword>
<reference evidence="4" key="1">
    <citation type="journal article" date="2023" name="Science">
        <title>Elucidation of the pathway for biosynthesis of saponin adjuvants from the soapbark tree.</title>
        <authorList>
            <person name="Reed J."/>
            <person name="Orme A."/>
            <person name="El-Demerdash A."/>
            <person name="Owen C."/>
            <person name="Martin L.B.B."/>
            <person name="Misra R.C."/>
            <person name="Kikuchi S."/>
            <person name="Rejzek M."/>
            <person name="Martin A.C."/>
            <person name="Harkess A."/>
            <person name="Leebens-Mack J."/>
            <person name="Louveau T."/>
            <person name="Stephenson M.J."/>
            <person name="Osbourn A."/>
        </authorList>
    </citation>
    <scope>NUCLEOTIDE SEQUENCE</scope>
    <source>
        <strain evidence="4">S10</strain>
    </source>
</reference>
<comment type="caution">
    <text evidence="4">The sequence shown here is derived from an EMBL/GenBank/DDBJ whole genome shotgun (WGS) entry which is preliminary data.</text>
</comment>
<organism evidence="4 5">
    <name type="scientific">Quillaja saponaria</name>
    <name type="common">Soap bark tree</name>
    <dbReference type="NCBI Taxonomy" id="32244"/>
    <lineage>
        <taxon>Eukaryota</taxon>
        <taxon>Viridiplantae</taxon>
        <taxon>Streptophyta</taxon>
        <taxon>Embryophyta</taxon>
        <taxon>Tracheophyta</taxon>
        <taxon>Spermatophyta</taxon>
        <taxon>Magnoliopsida</taxon>
        <taxon>eudicotyledons</taxon>
        <taxon>Gunneridae</taxon>
        <taxon>Pentapetalae</taxon>
        <taxon>rosids</taxon>
        <taxon>fabids</taxon>
        <taxon>Fabales</taxon>
        <taxon>Quillajaceae</taxon>
        <taxon>Quillaja</taxon>
    </lineage>
</organism>
<dbReference type="SUPFAM" id="SSF53474">
    <property type="entry name" value="alpha/beta-Hydrolases"/>
    <property type="match status" value="1"/>
</dbReference>
<dbReference type="PANTHER" id="PTHR46086:SF3">
    <property type="entry name" value="TRIACYLGLYCEROL LIPASE OBL1"/>
    <property type="match status" value="1"/>
</dbReference>
<accession>A0AAD7LSM1</accession>
<dbReference type="EMBL" id="JARAOO010000007">
    <property type="protein sequence ID" value="KAJ7963377.1"/>
    <property type="molecule type" value="Genomic_DNA"/>
</dbReference>
<dbReference type="InterPro" id="IPR029058">
    <property type="entry name" value="AB_hydrolase_fold"/>
</dbReference>
<sequence>MATQNHMSYDDYPTPGSASDNNHSSNTNLDDGFSSDNGLRYLIVRPDKGVIWDIFRYMVLGDIASGMRFLESNCENEEGTDSMVGRVAADHRSGILVVVIVRKIVAVIAKPMEWTGYFVDFLLNLLCENGYFFGLMYNLFLGKVVVPQRDTESFLSLTGHLDGRVDLCKDQSFADGNDTNSVSDGGSLKVEMGNWALMDLCIMACKLAYENAQVIRSAVLHLWKMHFVDFYTCWKDYQKKWSTQVFILCDKPKDANLILITFRGAEIFEPTGWSTDFDYSWYEVPKFGRVHMGFLEALGLGSRTDPTTFHYHLQVKDRERGSSELMSSYTDSDIDQGGEVKVMSAYDTLRSKLQILLEEHKNAKFLVTGHGLGGALAILFPVVLVLQEENEVMQRFLGV</sequence>
<dbReference type="GO" id="GO:0004806">
    <property type="term" value="F:triacylglycerol lipase activity"/>
    <property type="evidence" value="ECO:0007669"/>
    <property type="project" value="InterPro"/>
</dbReference>
<gene>
    <name evidence="4" type="ORF">O6P43_018488</name>
</gene>
<name>A0AAD7LSM1_QUISA</name>